<evidence type="ECO:0000256" key="1">
    <source>
        <dbReference type="ARBA" id="ARBA00004141"/>
    </source>
</evidence>
<dbReference type="PANTHER" id="PTHR43731">
    <property type="entry name" value="RHOMBOID PROTEASE"/>
    <property type="match status" value="1"/>
</dbReference>
<dbReference type="RefSeq" id="WP_181061854.1">
    <property type="nucleotide sequence ID" value="NZ_JACDTY010000030.1"/>
</dbReference>
<dbReference type="InterPro" id="IPR035952">
    <property type="entry name" value="Rhomboid-like_sf"/>
</dbReference>
<dbReference type="Proteomes" id="UP000558284">
    <property type="component" value="Unassembled WGS sequence"/>
</dbReference>
<sequence>MSEPISPTETEQTEEAPPPRREPVFNLPPVVLAVIGICVAVFLLQQYVLTEEQQITLLTDGAFIPVLYTGQYGFDWFLFTRPFTYAFMHGGLAHIAINMVALAAFGSPLANRLGWFRFALFFAATGLAAVVLFWAVHPFGEAPLVGASGAISGMMGAAARFGFRTDRSSGGAAFAGPVLPIAIVLRLRGVVNFLGAWMIINLITGLYGLGLGEPGQIAWEAHIGGLVAGFFGLRWFDRRWQAPEWEIPEDQSTPD</sequence>
<evidence type="ECO:0000256" key="7">
    <source>
        <dbReference type="SAM" id="MobiDB-lite"/>
    </source>
</evidence>
<feature type="transmembrane region" description="Helical" evidence="8">
    <location>
        <begin position="217"/>
        <end position="236"/>
    </location>
</feature>
<evidence type="ECO:0000313" key="10">
    <source>
        <dbReference type="EMBL" id="MBA1144916.1"/>
    </source>
</evidence>
<dbReference type="InterPro" id="IPR022764">
    <property type="entry name" value="Peptidase_S54_rhomboid_dom"/>
</dbReference>
<evidence type="ECO:0000313" key="11">
    <source>
        <dbReference type="Proteomes" id="UP000558284"/>
    </source>
</evidence>
<dbReference type="GO" id="GO:0006508">
    <property type="term" value="P:proteolysis"/>
    <property type="evidence" value="ECO:0007669"/>
    <property type="project" value="UniProtKB-KW"/>
</dbReference>
<gene>
    <name evidence="10" type="ORF">H0241_32495</name>
</gene>
<evidence type="ECO:0000256" key="2">
    <source>
        <dbReference type="ARBA" id="ARBA00009045"/>
    </source>
</evidence>
<feature type="transmembrane region" description="Helical" evidence="8">
    <location>
        <begin position="190"/>
        <end position="211"/>
    </location>
</feature>
<proteinExistence type="inferred from homology"/>
<feature type="transmembrane region" description="Helical" evidence="8">
    <location>
        <begin position="55"/>
        <end position="74"/>
    </location>
</feature>
<reference evidence="10 11" key="1">
    <citation type="submission" date="2020-07" db="EMBL/GenBank/DDBJ databases">
        <title>Definition of the novel symbiovar canariense within Mesorhizobium novociceri, a new species of genus Mesorhizobium nodulating Cicer canariense in the Caldera de Taburiente National Park (La Palma, Canary Islands).</title>
        <authorList>
            <person name="Leon-Barrios M."/>
            <person name="Perez-Yepez J."/>
            <person name="Flores-Felix J.D."/>
            <person name="Ramirez-Baena M.H."/>
            <person name="Pulido-Suarez L."/>
            <person name="Igual J.M."/>
            <person name="Velazquez E."/>
            <person name="Peix A."/>
        </authorList>
    </citation>
    <scope>NUCLEOTIDE SEQUENCE [LARGE SCALE GENOMIC DNA]</scope>
    <source>
        <strain evidence="10 11">CCANP35</strain>
    </source>
</reference>
<dbReference type="SUPFAM" id="SSF144091">
    <property type="entry name" value="Rhomboid-like"/>
    <property type="match status" value="1"/>
</dbReference>
<keyword evidence="5 8" id="KW-1133">Transmembrane helix</keyword>
<feature type="transmembrane region" description="Helical" evidence="8">
    <location>
        <begin position="142"/>
        <end position="163"/>
    </location>
</feature>
<evidence type="ECO:0000256" key="3">
    <source>
        <dbReference type="ARBA" id="ARBA00022692"/>
    </source>
</evidence>
<feature type="domain" description="Peptidase S54 rhomboid" evidence="9">
    <location>
        <begin position="80"/>
        <end position="231"/>
    </location>
</feature>
<feature type="region of interest" description="Disordered" evidence="7">
    <location>
        <begin position="1"/>
        <end position="21"/>
    </location>
</feature>
<name>A0A838BEE9_9HYPH</name>
<dbReference type="GO" id="GO:0016020">
    <property type="term" value="C:membrane"/>
    <property type="evidence" value="ECO:0007669"/>
    <property type="project" value="UniProtKB-SubCell"/>
</dbReference>
<keyword evidence="10" id="KW-0645">Protease</keyword>
<keyword evidence="3 8" id="KW-0812">Transmembrane</keyword>
<comment type="similarity">
    <text evidence="2">Belongs to the peptidase S54 family.</text>
</comment>
<dbReference type="AlphaFoldDB" id="A0A838BEE9"/>
<dbReference type="InterPro" id="IPR050925">
    <property type="entry name" value="Rhomboid_protease_S54"/>
</dbReference>
<keyword evidence="6 8" id="KW-0472">Membrane</keyword>
<keyword evidence="4" id="KW-0378">Hydrolase</keyword>
<feature type="transmembrane region" description="Helical" evidence="8">
    <location>
        <begin position="24"/>
        <end position="43"/>
    </location>
</feature>
<evidence type="ECO:0000256" key="5">
    <source>
        <dbReference type="ARBA" id="ARBA00022989"/>
    </source>
</evidence>
<dbReference type="Gene3D" id="1.20.1540.10">
    <property type="entry name" value="Rhomboid-like"/>
    <property type="match status" value="1"/>
</dbReference>
<dbReference type="GO" id="GO:0004252">
    <property type="term" value="F:serine-type endopeptidase activity"/>
    <property type="evidence" value="ECO:0007669"/>
    <property type="project" value="InterPro"/>
</dbReference>
<evidence type="ECO:0000259" key="9">
    <source>
        <dbReference type="Pfam" id="PF01694"/>
    </source>
</evidence>
<feature type="transmembrane region" description="Helical" evidence="8">
    <location>
        <begin position="118"/>
        <end position="136"/>
    </location>
</feature>
<evidence type="ECO:0000256" key="6">
    <source>
        <dbReference type="ARBA" id="ARBA00023136"/>
    </source>
</evidence>
<protein>
    <submittedName>
        <fullName evidence="10">Rhomboid family intramembrane serine protease</fullName>
    </submittedName>
</protein>
<evidence type="ECO:0000256" key="8">
    <source>
        <dbReference type="SAM" id="Phobius"/>
    </source>
</evidence>
<comment type="subcellular location">
    <subcellularLocation>
        <location evidence="1">Membrane</location>
        <topology evidence="1">Multi-pass membrane protein</topology>
    </subcellularLocation>
</comment>
<accession>A0A838BEE9</accession>
<dbReference type="PANTHER" id="PTHR43731:SF14">
    <property type="entry name" value="PRESENILIN-ASSOCIATED RHOMBOID-LIKE PROTEIN, MITOCHONDRIAL"/>
    <property type="match status" value="1"/>
</dbReference>
<dbReference type="Pfam" id="PF01694">
    <property type="entry name" value="Rhomboid"/>
    <property type="match status" value="1"/>
</dbReference>
<keyword evidence="11" id="KW-1185">Reference proteome</keyword>
<comment type="caution">
    <text evidence="10">The sequence shown here is derived from an EMBL/GenBank/DDBJ whole genome shotgun (WGS) entry which is preliminary data.</text>
</comment>
<dbReference type="EMBL" id="JACDTY010000030">
    <property type="protein sequence ID" value="MBA1144916.1"/>
    <property type="molecule type" value="Genomic_DNA"/>
</dbReference>
<feature type="transmembrane region" description="Helical" evidence="8">
    <location>
        <begin position="86"/>
        <end position="106"/>
    </location>
</feature>
<organism evidence="10 11">
    <name type="scientific">Mesorhizobium neociceri</name>
    <dbReference type="NCBI Taxonomy" id="1307853"/>
    <lineage>
        <taxon>Bacteria</taxon>
        <taxon>Pseudomonadati</taxon>
        <taxon>Pseudomonadota</taxon>
        <taxon>Alphaproteobacteria</taxon>
        <taxon>Hyphomicrobiales</taxon>
        <taxon>Phyllobacteriaceae</taxon>
        <taxon>Mesorhizobium</taxon>
    </lineage>
</organism>
<evidence type="ECO:0000256" key="4">
    <source>
        <dbReference type="ARBA" id="ARBA00022801"/>
    </source>
</evidence>